<name>H2CAX2_9LEPT</name>
<protein>
    <submittedName>
        <fullName evidence="1">Uncharacterized protein</fullName>
    </submittedName>
</protein>
<dbReference type="EMBL" id="JH597773">
    <property type="protein sequence ID" value="EHQ08567.1"/>
    <property type="molecule type" value="Genomic_DNA"/>
</dbReference>
<dbReference type="HOGENOM" id="CLU_1314150_0_0_12"/>
<proteinExistence type="predicted"/>
<gene>
    <name evidence="1" type="ORF">Lepil_3915</name>
</gene>
<evidence type="ECO:0000313" key="2">
    <source>
        <dbReference type="Proteomes" id="UP000005737"/>
    </source>
</evidence>
<dbReference type="AlphaFoldDB" id="H2CAX2"/>
<sequence length="209" mass="24205">MPGCYYYGTISDHTEVLRFLFERDECEIYESYSEYERPLRRFRSVEAILLKFEEQEKHGKKNQAVSLRLYVKNAGPGFAPMRVSLDPEKCGGASYRYAASGWGLVQFHLSDSKTDLESSHTNHNSLNRANKWSPTYPDLGSPSEWDFRMINRFSQRLIRQIKKRAVASLGSRAVLSGALNLWQHGYKLLPFDPQNDKITVRREIDCSRD</sequence>
<dbReference type="Proteomes" id="UP000005737">
    <property type="component" value="Unassembled WGS sequence"/>
</dbReference>
<evidence type="ECO:0000313" key="1">
    <source>
        <dbReference type="EMBL" id="EHQ08567.1"/>
    </source>
</evidence>
<accession>H2CAX2</accession>
<reference evidence="1 2" key="1">
    <citation type="submission" date="2011-10" db="EMBL/GenBank/DDBJ databases">
        <title>The Improved High-Quality Draft genome of Leptonema illini DSM 21528.</title>
        <authorList>
            <consortium name="US DOE Joint Genome Institute (JGI-PGF)"/>
            <person name="Lucas S."/>
            <person name="Copeland A."/>
            <person name="Lapidus A."/>
            <person name="Glavina del Rio T."/>
            <person name="Dalin E."/>
            <person name="Tice H."/>
            <person name="Bruce D."/>
            <person name="Goodwin L."/>
            <person name="Pitluck S."/>
            <person name="Peters L."/>
            <person name="Mikhailova N."/>
            <person name="Held B."/>
            <person name="Kyrpides N."/>
            <person name="Mavromatis K."/>
            <person name="Ivanova N."/>
            <person name="Markowitz V."/>
            <person name="Cheng J.-F."/>
            <person name="Hugenholtz P."/>
            <person name="Woyke T."/>
            <person name="Wu D."/>
            <person name="Gronow S."/>
            <person name="Wellnitz S."/>
            <person name="Brambilla E.-M."/>
            <person name="Klenk H.-P."/>
            <person name="Eisen J.A."/>
        </authorList>
    </citation>
    <scope>NUCLEOTIDE SEQUENCE [LARGE SCALE GENOMIC DNA]</scope>
    <source>
        <strain evidence="1 2">DSM 21528</strain>
    </source>
</reference>
<organism evidence="1 2">
    <name type="scientific">Leptonema illini DSM 21528</name>
    <dbReference type="NCBI Taxonomy" id="929563"/>
    <lineage>
        <taxon>Bacteria</taxon>
        <taxon>Pseudomonadati</taxon>
        <taxon>Spirochaetota</taxon>
        <taxon>Spirochaetia</taxon>
        <taxon>Leptospirales</taxon>
        <taxon>Leptospiraceae</taxon>
        <taxon>Leptonema</taxon>
    </lineage>
</organism>
<keyword evidence="2" id="KW-1185">Reference proteome</keyword>
<dbReference type="STRING" id="183.GCA_002009735_01573"/>